<keyword evidence="2" id="KW-1185">Reference proteome</keyword>
<dbReference type="AlphaFoldDB" id="A0A7J8UHR6"/>
<gene>
    <name evidence="1" type="ORF">Goklo_017341</name>
</gene>
<proteinExistence type="predicted"/>
<dbReference type="Proteomes" id="UP000593573">
    <property type="component" value="Unassembled WGS sequence"/>
</dbReference>
<evidence type="ECO:0000313" key="2">
    <source>
        <dbReference type="Proteomes" id="UP000593573"/>
    </source>
</evidence>
<protein>
    <submittedName>
        <fullName evidence="1">Uncharacterized protein</fullName>
    </submittedName>
</protein>
<accession>A0A7J8UHR6</accession>
<organism evidence="1 2">
    <name type="scientific">Gossypium klotzschianum</name>
    <dbReference type="NCBI Taxonomy" id="34286"/>
    <lineage>
        <taxon>Eukaryota</taxon>
        <taxon>Viridiplantae</taxon>
        <taxon>Streptophyta</taxon>
        <taxon>Embryophyta</taxon>
        <taxon>Tracheophyta</taxon>
        <taxon>Spermatophyta</taxon>
        <taxon>Magnoliopsida</taxon>
        <taxon>eudicotyledons</taxon>
        <taxon>Gunneridae</taxon>
        <taxon>Pentapetalae</taxon>
        <taxon>rosids</taxon>
        <taxon>malvids</taxon>
        <taxon>Malvales</taxon>
        <taxon>Malvaceae</taxon>
        <taxon>Malvoideae</taxon>
        <taxon>Gossypium</taxon>
    </lineage>
</organism>
<evidence type="ECO:0000313" key="1">
    <source>
        <dbReference type="EMBL" id="MBA0649819.1"/>
    </source>
</evidence>
<comment type="caution">
    <text evidence="1">The sequence shown here is derived from an EMBL/GenBank/DDBJ whole genome shotgun (WGS) entry which is preliminary data.</text>
</comment>
<reference evidence="1 2" key="1">
    <citation type="journal article" date="2019" name="Genome Biol. Evol.">
        <title>Insights into the evolution of the New World diploid cottons (Gossypium, subgenus Houzingenia) based on genome sequencing.</title>
        <authorList>
            <person name="Grover C.E."/>
            <person name="Arick M.A. 2nd"/>
            <person name="Thrash A."/>
            <person name="Conover J.L."/>
            <person name="Sanders W.S."/>
            <person name="Peterson D.G."/>
            <person name="Frelichowski J.E."/>
            <person name="Scheffler J.A."/>
            <person name="Scheffler B.E."/>
            <person name="Wendel J.F."/>
        </authorList>
    </citation>
    <scope>NUCLEOTIDE SEQUENCE [LARGE SCALE GENOMIC DNA]</scope>
    <source>
        <strain evidence="1">57</strain>
        <tissue evidence="1">Leaf</tissue>
    </source>
</reference>
<dbReference type="Gene3D" id="3.30.200.20">
    <property type="entry name" value="Phosphorylase Kinase, domain 1"/>
    <property type="match status" value="1"/>
</dbReference>
<name>A0A7J8UHR6_9ROSI</name>
<sequence length="149" mass="16596">MSWVLAIGEDNYYDMERHADHLEGRGFLLKMASNAAARMFGHLKATEDFDIKYCFGTFDYGSVYRVVLPGGKVVALEKLSAKDLHMCTPLGLSVMLYSPILISSPFLESSTNLESTSNLGSSPVVHNDHLTTNMAPYLFSFLLVEMVNY</sequence>
<dbReference type="EMBL" id="JABFAB010000006">
    <property type="protein sequence ID" value="MBA0649819.1"/>
    <property type="molecule type" value="Genomic_DNA"/>
</dbReference>